<dbReference type="OrthoDB" id="9036799at2"/>
<accession>A0A158IKU2</accession>
<evidence type="ECO:0000313" key="3">
    <source>
        <dbReference type="Proteomes" id="UP000054925"/>
    </source>
</evidence>
<dbReference type="InterPro" id="IPR010127">
    <property type="entry name" value="Phasin_subfam-1"/>
</dbReference>
<name>A0A158IKU2_9BURK</name>
<evidence type="ECO:0000313" key="2">
    <source>
        <dbReference type="EMBL" id="SAL56640.1"/>
    </source>
</evidence>
<feature type="domain" description="Phasin" evidence="1">
    <location>
        <begin position="8"/>
        <end position="98"/>
    </location>
</feature>
<protein>
    <submittedName>
        <fullName evidence="2">Phasin family protein</fullName>
    </submittedName>
</protein>
<dbReference type="AlphaFoldDB" id="A0A158IKU2"/>
<dbReference type="Pfam" id="PF09361">
    <property type="entry name" value="Phasin_2"/>
    <property type="match status" value="1"/>
</dbReference>
<dbReference type="NCBIfam" id="TIGR01841">
    <property type="entry name" value="phasin"/>
    <property type="match status" value="1"/>
</dbReference>
<dbReference type="InterPro" id="IPR018968">
    <property type="entry name" value="Phasin"/>
</dbReference>
<evidence type="ECO:0000259" key="1">
    <source>
        <dbReference type="Pfam" id="PF09361"/>
    </source>
</evidence>
<dbReference type="EMBL" id="FCOL02000012">
    <property type="protein sequence ID" value="SAL56640.1"/>
    <property type="molecule type" value="Genomic_DNA"/>
</dbReference>
<comment type="caution">
    <text evidence="2">The sequence shown here is derived from an EMBL/GenBank/DDBJ whole genome shotgun (WGS) entry which is preliminary data.</text>
</comment>
<proteinExistence type="predicted"/>
<gene>
    <name evidence="2" type="ORF">AWB67_02552</name>
</gene>
<dbReference type="RefSeq" id="WP_159964839.1">
    <property type="nucleotide sequence ID" value="NZ_FCOL02000012.1"/>
</dbReference>
<reference evidence="2" key="1">
    <citation type="submission" date="2016-01" db="EMBL/GenBank/DDBJ databases">
        <authorList>
            <person name="Peeters C."/>
        </authorList>
    </citation>
    <scope>NUCLEOTIDE SEQUENCE [LARGE SCALE GENOMIC DNA]</scope>
    <source>
        <strain evidence="2">LMG 22937</strain>
    </source>
</reference>
<organism evidence="2 3">
    <name type="scientific">Caballeronia terrestris</name>
    <dbReference type="NCBI Taxonomy" id="1226301"/>
    <lineage>
        <taxon>Bacteria</taxon>
        <taxon>Pseudomonadati</taxon>
        <taxon>Pseudomonadota</taxon>
        <taxon>Betaproteobacteria</taxon>
        <taxon>Burkholderiales</taxon>
        <taxon>Burkholderiaceae</taxon>
        <taxon>Caballeronia</taxon>
    </lineage>
</organism>
<keyword evidence="3" id="KW-1185">Reference proteome</keyword>
<sequence length="163" mass="17435">MFPSFPQQASSGAASNFQLFVSVSKRYASGLQQLAELNVQTIKTVMEESTSVLKAGPVVKPGEFLSLQPKLFAALPEKAAAYSRHFLNIVRSTETDILNETRSQFGKYGFNMKGVFETAAQQSEAFAKGPVALLSNAAKESADAADETAAVVVDASSEIAQKH</sequence>
<dbReference type="Proteomes" id="UP000054925">
    <property type="component" value="Unassembled WGS sequence"/>
</dbReference>